<keyword evidence="4" id="KW-1185">Reference proteome</keyword>
<reference evidence="4" key="1">
    <citation type="journal article" date="2019" name="Int. J. Syst. Evol. Microbiol.">
        <title>The Global Catalogue of Microorganisms (GCM) 10K type strain sequencing project: providing services to taxonomists for standard genome sequencing and annotation.</title>
        <authorList>
            <consortium name="The Broad Institute Genomics Platform"/>
            <consortium name="The Broad Institute Genome Sequencing Center for Infectious Disease"/>
            <person name="Wu L."/>
            <person name="Ma J."/>
        </authorList>
    </citation>
    <scope>NUCLEOTIDE SEQUENCE [LARGE SCALE GENOMIC DNA]</scope>
    <source>
        <strain evidence="4">JCM 12165</strain>
    </source>
</reference>
<keyword evidence="3" id="KW-0645">Protease</keyword>
<keyword evidence="1" id="KW-0812">Transmembrane</keyword>
<evidence type="ECO:0000256" key="1">
    <source>
        <dbReference type="SAM" id="Phobius"/>
    </source>
</evidence>
<dbReference type="SUPFAM" id="SSF54211">
    <property type="entry name" value="Ribosomal protein S5 domain 2-like"/>
    <property type="match status" value="1"/>
</dbReference>
<dbReference type="EC" id="3.4.21.-" evidence="3"/>
<feature type="transmembrane region" description="Helical" evidence="1">
    <location>
        <begin position="39"/>
        <end position="59"/>
    </location>
</feature>
<sequence length="307" mass="32935">MAERLEQTHKATLAGMSLLLTGALYIPLLIGYLSGAVGAFFLNGGLLAGTVVWLLVLIAFRHRTPVVFLAGFAIGWTALLLVYEMPLVQYESHTYMVTTYREPEDVTGSSNIYVMAVGTTDVFILDEEAAVESVEASGSDVFDTYETTNRTRYGSKNRNLMELFGPGPGSQFADMQEAVQTFPESDVTEINAFFERDSYVGNSAGLALVLTGMSEQGVLQVEEPVSVTGAIEPDGTVTPVSMIEEKLLIAEREQVPLFIVPSENKAEAQQAKVKYGASVAVEGAATLEEAVNVINGDGKNGQTNGSP</sequence>
<keyword evidence="1" id="KW-1133">Transmembrane helix</keyword>
<comment type="caution">
    <text evidence="3">The sequence shown here is derived from an EMBL/GenBank/DDBJ whole genome shotgun (WGS) entry which is preliminary data.</text>
</comment>
<dbReference type="Pfam" id="PF05362">
    <property type="entry name" value="Lon_C"/>
    <property type="match status" value="1"/>
</dbReference>
<feature type="transmembrane region" description="Helical" evidence="1">
    <location>
        <begin position="12"/>
        <end position="33"/>
    </location>
</feature>
<dbReference type="EMBL" id="JBHSGK010000004">
    <property type="protein sequence ID" value="MFC4735995.1"/>
    <property type="molecule type" value="Genomic_DNA"/>
</dbReference>
<evidence type="ECO:0000313" key="3">
    <source>
        <dbReference type="EMBL" id="MFC4735995.1"/>
    </source>
</evidence>
<dbReference type="PRINTS" id="PR00830">
    <property type="entry name" value="ENDOLAPTASE"/>
</dbReference>
<accession>A0ABV9NU80</accession>
<dbReference type="InterPro" id="IPR020568">
    <property type="entry name" value="Ribosomal_Su5_D2-typ_SF"/>
</dbReference>
<dbReference type="Gene3D" id="3.30.230.10">
    <property type="match status" value="1"/>
</dbReference>
<evidence type="ECO:0000259" key="2">
    <source>
        <dbReference type="Pfam" id="PF05362"/>
    </source>
</evidence>
<dbReference type="InterPro" id="IPR008269">
    <property type="entry name" value="Lon_proteolytic"/>
</dbReference>
<dbReference type="RefSeq" id="WP_377908656.1">
    <property type="nucleotide sequence ID" value="NZ_JBHSGK010000004.1"/>
</dbReference>
<keyword evidence="3" id="KW-0378">Hydrolase</keyword>
<gene>
    <name evidence="3" type="ORF">ACFO4L_05285</name>
</gene>
<feature type="domain" description="Lon proteolytic" evidence="2">
    <location>
        <begin position="201"/>
        <end position="289"/>
    </location>
</feature>
<protein>
    <submittedName>
        <fullName evidence="3">S16 family serine protease</fullName>
        <ecNumber evidence="3">3.4.21.-</ecNumber>
    </submittedName>
</protein>
<proteinExistence type="predicted"/>
<feature type="transmembrane region" description="Helical" evidence="1">
    <location>
        <begin position="66"/>
        <end position="83"/>
    </location>
</feature>
<dbReference type="Proteomes" id="UP001595896">
    <property type="component" value="Unassembled WGS sequence"/>
</dbReference>
<dbReference type="InterPro" id="IPR014721">
    <property type="entry name" value="Ribsml_uS5_D2-typ_fold_subgr"/>
</dbReference>
<keyword evidence="1" id="KW-0472">Membrane</keyword>
<dbReference type="GO" id="GO:0006508">
    <property type="term" value="P:proteolysis"/>
    <property type="evidence" value="ECO:0007669"/>
    <property type="project" value="UniProtKB-KW"/>
</dbReference>
<evidence type="ECO:0000313" key="4">
    <source>
        <dbReference type="Proteomes" id="UP001595896"/>
    </source>
</evidence>
<name>A0ABV9NU80_9BACI</name>
<dbReference type="GO" id="GO:0008233">
    <property type="term" value="F:peptidase activity"/>
    <property type="evidence" value="ECO:0007669"/>
    <property type="project" value="UniProtKB-KW"/>
</dbReference>
<organism evidence="3 4">
    <name type="scientific">Bacillus daqingensis</name>
    <dbReference type="NCBI Taxonomy" id="872396"/>
    <lineage>
        <taxon>Bacteria</taxon>
        <taxon>Bacillati</taxon>
        <taxon>Bacillota</taxon>
        <taxon>Bacilli</taxon>
        <taxon>Bacillales</taxon>
        <taxon>Bacillaceae</taxon>
        <taxon>Bacillus</taxon>
    </lineage>
</organism>